<dbReference type="InterPro" id="IPR002686">
    <property type="entry name" value="Transposase_17"/>
</dbReference>
<dbReference type="InterPro" id="IPR036515">
    <property type="entry name" value="Transposase_17_sf"/>
</dbReference>
<protein>
    <submittedName>
        <fullName evidence="2">Putative transposase</fullName>
    </submittedName>
</protein>
<evidence type="ECO:0000259" key="1">
    <source>
        <dbReference type="SMART" id="SM01321"/>
    </source>
</evidence>
<sequence length="161" mass="18721">MPFAPQEIRTYFITSVTANRRRLFQIEQNSLLFINHLNDQRTKGRLHLHAFVVMPDHIHLLLTPSPEISLEKSMQFIKGGFSFLLKSKLDIWQKTYDSRRMQDASDFATHVAYIHQNPIRKNLALQPEFYSIQLSQPYPHHRPSPTPLHPLAVDVGIRVGL</sequence>
<dbReference type="RefSeq" id="WP_245781761.1">
    <property type="nucleotide sequence ID" value="NZ_FOZL01000001.1"/>
</dbReference>
<organism evidence="2 3">
    <name type="scientific">Granulicella pectinivorans</name>
    <dbReference type="NCBI Taxonomy" id="474950"/>
    <lineage>
        <taxon>Bacteria</taxon>
        <taxon>Pseudomonadati</taxon>
        <taxon>Acidobacteriota</taxon>
        <taxon>Terriglobia</taxon>
        <taxon>Terriglobales</taxon>
        <taxon>Acidobacteriaceae</taxon>
        <taxon>Granulicella</taxon>
    </lineage>
</organism>
<accession>A0A1I6M3X7</accession>
<dbReference type="SUPFAM" id="SSF143422">
    <property type="entry name" value="Transposase IS200-like"/>
    <property type="match status" value="1"/>
</dbReference>
<keyword evidence="3" id="KW-1185">Reference proteome</keyword>
<dbReference type="SMART" id="SM01321">
    <property type="entry name" value="Y1_Tnp"/>
    <property type="match status" value="1"/>
</dbReference>
<evidence type="ECO:0000313" key="3">
    <source>
        <dbReference type="Proteomes" id="UP000199024"/>
    </source>
</evidence>
<dbReference type="GO" id="GO:0043565">
    <property type="term" value="F:sequence-specific DNA binding"/>
    <property type="evidence" value="ECO:0007669"/>
    <property type="project" value="TreeGrafter"/>
</dbReference>
<dbReference type="PANTHER" id="PTHR36966:SF1">
    <property type="entry name" value="REP-ASSOCIATED TYROSINE TRANSPOSASE"/>
    <property type="match status" value="1"/>
</dbReference>
<name>A0A1I6M3X7_9BACT</name>
<dbReference type="Gene3D" id="3.30.70.1290">
    <property type="entry name" value="Transposase IS200-like"/>
    <property type="match status" value="1"/>
</dbReference>
<proteinExistence type="predicted"/>
<gene>
    <name evidence="2" type="ORF">SAMN05421771_1779</name>
</gene>
<dbReference type="STRING" id="474950.SAMN05421771_1779"/>
<dbReference type="GO" id="GO:0004803">
    <property type="term" value="F:transposase activity"/>
    <property type="evidence" value="ECO:0007669"/>
    <property type="project" value="InterPro"/>
</dbReference>
<dbReference type="EMBL" id="FOZL01000001">
    <property type="protein sequence ID" value="SFS10338.1"/>
    <property type="molecule type" value="Genomic_DNA"/>
</dbReference>
<dbReference type="InterPro" id="IPR052715">
    <property type="entry name" value="RAYT_transposase"/>
</dbReference>
<dbReference type="AlphaFoldDB" id="A0A1I6M3X7"/>
<feature type="domain" description="Transposase IS200-like" evidence="1">
    <location>
        <begin position="6"/>
        <end position="117"/>
    </location>
</feature>
<dbReference type="GO" id="GO:0006313">
    <property type="term" value="P:DNA transposition"/>
    <property type="evidence" value="ECO:0007669"/>
    <property type="project" value="InterPro"/>
</dbReference>
<reference evidence="2 3" key="1">
    <citation type="submission" date="2016-10" db="EMBL/GenBank/DDBJ databases">
        <authorList>
            <person name="de Groot N.N."/>
        </authorList>
    </citation>
    <scope>NUCLEOTIDE SEQUENCE [LARGE SCALE GENOMIC DNA]</scope>
    <source>
        <strain evidence="2 3">DSM 21001</strain>
    </source>
</reference>
<dbReference type="NCBIfam" id="NF047646">
    <property type="entry name" value="REP_Tyr_transpos"/>
    <property type="match status" value="1"/>
</dbReference>
<dbReference type="Pfam" id="PF01797">
    <property type="entry name" value="Y1_Tnp"/>
    <property type="match status" value="1"/>
</dbReference>
<dbReference type="PANTHER" id="PTHR36966">
    <property type="entry name" value="REP-ASSOCIATED TYROSINE TRANSPOSASE"/>
    <property type="match status" value="1"/>
</dbReference>
<dbReference type="Proteomes" id="UP000199024">
    <property type="component" value="Unassembled WGS sequence"/>
</dbReference>
<evidence type="ECO:0000313" key="2">
    <source>
        <dbReference type="EMBL" id="SFS10338.1"/>
    </source>
</evidence>